<evidence type="ECO:0000256" key="4">
    <source>
        <dbReference type="PROSITE-ProRule" id="PRU00322"/>
    </source>
</evidence>
<dbReference type="EMBL" id="BLBS01000057">
    <property type="protein sequence ID" value="GET93207.1"/>
    <property type="molecule type" value="Genomic_DNA"/>
</dbReference>
<dbReference type="InterPro" id="IPR001876">
    <property type="entry name" value="Znf_RanBP2"/>
</dbReference>
<feature type="domain" description="RanBP2-type" evidence="6">
    <location>
        <begin position="623"/>
        <end position="654"/>
    </location>
</feature>
<keyword evidence="1" id="KW-0479">Metal-binding</keyword>
<gene>
    <name evidence="7" type="ORF">LtaPh_3614000</name>
</gene>
<feature type="compositionally biased region" description="Basic and acidic residues" evidence="5">
    <location>
        <begin position="102"/>
        <end position="112"/>
    </location>
</feature>
<dbReference type="AlphaFoldDB" id="A0A640L080"/>
<dbReference type="VEuPathDB" id="TriTrypDB:LtaPh_3614000"/>
<name>A0A640L080_LEITA</name>
<accession>A0A640L080</accession>
<evidence type="ECO:0000256" key="2">
    <source>
        <dbReference type="ARBA" id="ARBA00022771"/>
    </source>
</evidence>
<dbReference type="PROSITE" id="PS50199">
    <property type="entry name" value="ZF_RANBP2_2"/>
    <property type="match status" value="2"/>
</dbReference>
<feature type="compositionally biased region" description="Polar residues" evidence="5">
    <location>
        <begin position="92"/>
        <end position="101"/>
    </location>
</feature>
<dbReference type="Proteomes" id="UP000419144">
    <property type="component" value="Unassembled WGS sequence"/>
</dbReference>
<comment type="caution">
    <text evidence="7">The sequence shown here is derived from an EMBL/GenBank/DDBJ whole genome shotgun (WGS) entry which is preliminary data.</text>
</comment>
<feature type="region of interest" description="Disordered" evidence="5">
    <location>
        <begin position="453"/>
        <end position="475"/>
    </location>
</feature>
<evidence type="ECO:0000259" key="6">
    <source>
        <dbReference type="PROSITE" id="PS50199"/>
    </source>
</evidence>
<dbReference type="OrthoDB" id="448399at2759"/>
<evidence type="ECO:0000313" key="8">
    <source>
        <dbReference type="Proteomes" id="UP000419144"/>
    </source>
</evidence>
<feature type="domain" description="RanBP2-type" evidence="6">
    <location>
        <begin position="596"/>
        <end position="625"/>
    </location>
</feature>
<proteinExistence type="predicted"/>
<evidence type="ECO:0000256" key="5">
    <source>
        <dbReference type="SAM" id="MobiDB-lite"/>
    </source>
</evidence>
<dbReference type="SMART" id="SM00547">
    <property type="entry name" value="ZnF_RBZ"/>
    <property type="match status" value="6"/>
</dbReference>
<feature type="region of interest" description="Disordered" evidence="5">
    <location>
        <begin position="76"/>
        <end position="151"/>
    </location>
</feature>
<evidence type="ECO:0000256" key="1">
    <source>
        <dbReference type="ARBA" id="ARBA00022723"/>
    </source>
</evidence>
<protein>
    <recommendedName>
        <fullName evidence="6">RanBP2-type domain-containing protein</fullName>
    </recommendedName>
</protein>
<dbReference type="PROSITE" id="PS01358">
    <property type="entry name" value="ZF_RANBP2_1"/>
    <property type="match status" value="1"/>
</dbReference>
<evidence type="ECO:0000256" key="3">
    <source>
        <dbReference type="ARBA" id="ARBA00022833"/>
    </source>
</evidence>
<dbReference type="GO" id="GO:0008270">
    <property type="term" value="F:zinc ion binding"/>
    <property type="evidence" value="ECO:0007669"/>
    <property type="project" value="UniProtKB-KW"/>
</dbReference>
<reference evidence="7" key="1">
    <citation type="submission" date="2019-11" db="EMBL/GenBank/DDBJ databases">
        <title>Leishmania tarentolae CDS.</title>
        <authorList>
            <person name="Goto Y."/>
            <person name="Yamagishi J."/>
        </authorList>
    </citation>
    <scope>NUCLEOTIDE SEQUENCE [LARGE SCALE GENOMIC DNA]</scope>
    <source>
        <strain evidence="7">Parrot Tar II</strain>
    </source>
</reference>
<sequence length="872" mass="96164">MPTTLPVSHHAALLCATLRTTPAVQPLLRRHRFQILSVRWRCNRDYTSRPSNAKVQQSAAEEDMLVRMLIQDAFNPTSSSSLSKNCDDSESGSAPSESTIASRERSDGHSSHCETAATKGGDGRGALDANVEALGDGGPSTPPDVASRPEVSIHTQESLPCREIPGSSIRVNDAVASVTDSRAQNVAAEPFATIRRGDSGETTLRALEWLCSSCHTYNPLTSSSPTCRKCEASATTSYRSALPPVRHVAIMPTAWVCQNCSHTNRQADASALPKADKEGLARAQREKFICDECRAPFAGVQDWVCPACDHFCPRAATQCPSCFTSRPLAWTCRCCESGIQNSVFTVKCRVCGHKREEKYSNSVVRCTRCGDWNDVRWELCATCMAPMESLALEKVKTPDAKEATLPSPPPSESVLGNPITMELLYDSAGMLHSKTVMQAAKFLEVERTAETATTPKALHHDAEEPATLAPSTSSLPMHKDEQLLRLATKLPDNAWWCFTCNVAHRRNVTFCDICLESRDTMWLRNRKESASLRASTSSVNTEVASPTLSSDSEALKDAADTIIIPTTAEGDWQCPYCRKLLRVTQHECCGYRREVPYGYWLCDHCCSTNRNDRSLCLGCRERRERVCRWICQECDWHNDASNAVCLQCGLPRTSCTPAERGTTVTHDSEPSTSIACCVCSAPNHIEKSACYRCRARLRDVEWRCDACGHGHRSRNGLRCEVCSGIRQFDLRGEVWVCEVCATPVFSGGDIPVRTHCPKCNAQRAPTATHYPSRWKCECGLFNRSRATTCVECGARRRLESLSTTATCPKCFRDTPLEVQERCMHCRASLSDCFERWESSITRLVDMAELGDACDEPAADGVADDGEDDLVTA</sequence>
<keyword evidence="3" id="KW-0862">Zinc</keyword>
<evidence type="ECO:0000313" key="7">
    <source>
        <dbReference type="EMBL" id="GET93207.1"/>
    </source>
</evidence>
<keyword evidence="8" id="KW-1185">Reference proteome</keyword>
<organism evidence="7 8">
    <name type="scientific">Leishmania tarentolae</name>
    <name type="common">Sauroleishmania tarentolae</name>
    <dbReference type="NCBI Taxonomy" id="5689"/>
    <lineage>
        <taxon>Eukaryota</taxon>
        <taxon>Discoba</taxon>
        <taxon>Euglenozoa</taxon>
        <taxon>Kinetoplastea</taxon>
        <taxon>Metakinetoplastina</taxon>
        <taxon>Trypanosomatida</taxon>
        <taxon>Trypanosomatidae</taxon>
        <taxon>Leishmaniinae</taxon>
        <taxon>Leishmania</taxon>
        <taxon>lizard Leishmania</taxon>
    </lineage>
</organism>
<keyword evidence="2 4" id="KW-0863">Zinc-finger</keyword>